<dbReference type="SUPFAM" id="SSF50494">
    <property type="entry name" value="Trypsin-like serine proteases"/>
    <property type="match status" value="1"/>
</dbReference>
<evidence type="ECO:0000259" key="5">
    <source>
        <dbReference type="PROSITE" id="PS50240"/>
    </source>
</evidence>
<comment type="similarity">
    <text evidence="1">Belongs to the peptidase S1 family.</text>
</comment>
<dbReference type="InterPro" id="IPR050430">
    <property type="entry name" value="Peptidase_S1"/>
</dbReference>
<name>A0ABM1A2M4_APLCA</name>
<evidence type="ECO:0000256" key="4">
    <source>
        <dbReference type="SAM" id="SignalP"/>
    </source>
</evidence>
<keyword evidence="4" id="KW-0732">Signal</keyword>
<dbReference type="PRINTS" id="PR00722">
    <property type="entry name" value="CHYMOTRYPSIN"/>
</dbReference>
<evidence type="ECO:0000313" key="6">
    <source>
        <dbReference type="Proteomes" id="UP000694888"/>
    </source>
</evidence>
<keyword evidence="2" id="KW-1015">Disulfide bond</keyword>
<evidence type="ECO:0000256" key="3">
    <source>
        <dbReference type="SAM" id="MobiDB-lite"/>
    </source>
</evidence>
<sequence>MRKAFIFLAFLACCSQVYGQDVDITDDLITPDIANSSQVPITNGATEELDDDENSTQTINTENNDDGEGTNFIVGGQRAGRRLHPWMVSVQIYYYGYWYHICGGALIQSHKVVVAAHCMWRWRLYYYYYYYGYYRRFRFRVGLGWYDLRLGRANPYSQTIFVKKVDFHPEYRRGRVGKIYYPNDIAIITLSKCAVLNKFVSTIPLAVKGTFAYQRCTLTGWGYTGRGGDSQYILQKTDVTVISNRLCRNFWRVARLSVSKRQVCTLDWPYKLSSACYGDAGSPLVCNGKLVGVISWGLSVCNGCFPDVSSRITAYRAWIRKIEHDY</sequence>
<feature type="chain" id="PRO_5045510918" evidence="4">
    <location>
        <begin position="20"/>
        <end position="326"/>
    </location>
</feature>
<dbReference type="Gene3D" id="2.40.10.10">
    <property type="entry name" value="Trypsin-like serine proteases"/>
    <property type="match status" value="1"/>
</dbReference>
<dbReference type="CDD" id="cd00190">
    <property type="entry name" value="Tryp_SPc"/>
    <property type="match status" value="1"/>
</dbReference>
<dbReference type="PANTHER" id="PTHR24276:SF96">
    <property type="entry name" value="PEPTIDASE S1 DOMAIN-CONTAINING PROTEIN"/>
    <property type="match status" value="1"/>
</dbReference>
<dbReference type="RefSeq" id="XP_012939599.1">
    <property type="nucleotide sequence ID" value="XM_013084145.2"/>
</dbReference>
<organism evidence="6 7">
    <name type="scientific">Aplysia californica</name>
    <name type="common">California sea hare</name>
    <dbReference type="NCBI Taxonomy" id="6500"/>
    <lineage>
        <taxon>Eukaryota</taxon>
        <taxon>Metazoa</taxon>
        <taxon>Spiralia</taxon>
        <taxon>Lophotrochozoa</taxon>
        <taxon>Mollusca</taxon>
        <taxon>Gastropoda</taxon>
        <taxon>Heterobranchia</taxon>
        <taxon>Euthyneura</taxon>
        <taxon>Tectipleura</taxon>
        <taxon>Aplysiida</taxon>
        <taxon>Aplysioidea</taxon>
        <taxon>Aplysiidae</taxon>
        <taxon>Aplysia</taxon>
    </lineage>
</organism>
<feature type="region of interest" description="Disordered" evidence="3">
    <location>
        <begin position="44"/>
        <end position="65"/>
    </location>
</feature>
<evidence type="ECO:0000256" key="2">
    <source>
        <dbReference type="ARBA" id="ARBA00023157"/>
    </source>
</evidence>
<dbReference type="PROSITE" id="PS50240">
    <property type="entry name" value="TRYPSIN_DOM"/>
    <property type="match status" value="1"/>
</dbReference>
<dbReference type="SMART" id="SM00020">
    <property type="entry name" value="Tryp_SPc"/>
    <property type="match status" value="1"/>
</dbReference>
<dbReference type="GeneID" id="101853945"/>
<dbReference type="Proteomes" id="UP000694888">
    <property type="component" value="Unplaced"/>
</dbReference>
<dbReference type="InterPro" id="IPR009003">
    <property type="entry name" value="Peptidase_S1_PA"/>
</dbReference>
<evidence type="ECO:0000256" key="1">
    <source>
        <dbReference type="ARBA" id="ARBA00007664"/>
    </source>
</evidence>
<feature type="signal peptide" evidence="4">
    <location>
        <begin position="1"/>
        <end position="19"/>
    </location>
</feature>
<keyword evidence="6" id="KW-1185">Reference proteome</keyword>
<evidence type="ECO:0000313" key="7">
    <source>
        <dbReference type="RefSeq" id="XP_012939599.1"/>
    </source>
</evidence>
<proteinExistence type="inferred from homology"/>
<protein>
    <submittedName>
        <fullName evidence="7">Cationic trypsin</fullName>
    </submittedName>
</protein>
<dbReference type="Pfam" id="PF00089">
    <property type="entry name" value="Trypsin"/>
    <property type="match status" value="1"/>
</dbReference>
<dbReference type="InterPro" id="IPR001254">
    <property type="entry name" value="Trypsin_dom"/>
</dbReference>
<accession>A0ABM1A2M4</accession>
<gene>
    <name evidence="7" type="primary">LOC101853945</name>
</gene>
<dbReference type="InterPro" id="IPR001314">
    <property type="entry name" value="Peptidase_S1A"/>
</dbReference>
<reference evidence="7" key="1">
    <citation type="submission" date="2025-08" db="UniProtKB">
        <authorList>
            <consortium name="RefSeq"/>
        </authorList>
    </citation>
    <scope>IDENTIFICATION</scope>
</reference>
<dbReference type="PANTHER" id="PTHR24276">
    <property type="entry name" value="POLYSERASE-RELATED"/>
    <property type="match status" value="1"/>
</dbReference>
<feature type="domain" description="Peptidase S1" evidence="5">
    <location>
        <begin position="73"/>
        <end position="324"/>
    </location>
</feature>
<dbReference type="InterPro" id="IPR043504">
    <property type="entry name" value="Peptidase_S1_PA_chymotrypsin"/>
</dbReference>